<organism evidence="4 5">
    <name type="scientific">Alkaliphilus pronyensis</name>
    <dbReference type="NCBI Taxonomy" id="1482732"/>
    <lineage>
        <taxon>Bacteria</taxon>
        <taxon>Bacillati</taxon>
        <taxon>Bacillota</taxon>
        <taxon>Clostridia</taxon>
        <taxon>Peptostreptococcales</taxon>
        <taxon>Natronincolaceae</taxon>
        <taxon>Alkaliphilus</taxon>
    </lineage>
</organism>
<name>A0A6I0F792_9FIRM</name>
<dbReference type="Pfam" id="PF00005">
    <property type="entry name" value="ABC_tran"/>
    <property type="match status" value="1"/>
</dbReference>
<evidence type="ECO:0000259" key="3">
    <source>
        <dbReference type="PROSITE" id="PS50893"/>
    </source>
</evidence>
<evidence type="ECO:0000256" key="2">
    <source>
        <dbReference type="ARBA" id="ARBA00022840"/>
    </source>
</evidence>
<dbReference type="GO" id="GO:0005524">
    <property type="term" value="F:ATP binding"/>
    <property type="evidence" value="ECO:0007669"/>
    <property type="project" value="UniProtKB-KW"/>
</dbReference>
<proteinExistence type="predicted"/>
<reference evidence="4 5" key="1">
    <citation type="submission" date="2019-10" db="EMBL/GenBank/DDBJ databases">
        <title>Alkaliphilus serpentinus sp. nov. and Alkaliphilus pronyensis sp. nov., two novel anaerobic alkaliphilic species isolated from the serpentinized-hosted hydrothermal field of the Prony Bay (New Caledonia).</title>
        <authorList>
            <person name="Postec A."/>
        </authorList>
    </citation>
    <scope>NUCLEOTIDE SEQUENCE [LARGE SCALE GENOMIC DNA]</scope>
    <source>
        <strain evidence="4 5">LacV</strain>
    </source>
</reference>
<dbReference type="PROSITE" id="PS00211">
    <property type="entry name" value="ABC_TRANSPORTER_1"/>
    <property type="match status" value="1"/>
</dbReference>
<dbReference type="RefSeq" id="WP_151861746.1">
    <property type="nucleotide sequence ID" value="NZ_WBZC01000046.1"/>
</dbReference>
<keyword evidence="1" id="KW-0547">Nucleotide-binding</keyword>
<protein>
    <submittedName>
        <fullName evidence="4">ABC transporter ATP-binding protein</fullName>
    </submittedName>
</protein>
<comment type="caution">
    <text evidence="4">The sequence shown here is derived from an EMBL/GenBank/DDBJ whole genome shotgun (WGS) entry which is preliminary data.</text>
</comment>
<sequence>MSYISLNNVIKRYSNKIAVDQISLSIDKGEIFGLLGPNGAGKSTTIKMMVGLLAPDNGSIIIDSVDVKKNPLVVKRKLGLVPQELAIYSNLSAEDNIRFFCSLYGLKGKDLKNKIDEALNITGLIERRKEKPKKFSGGMKRRLNIACAIAHKPDIIIMDEPTVGIDPQSRNHILSSILELNKNGTTIIYTSHYMEEVEAICNRVGIMDNGKLIALGDKESLKKEISKGEKIVIDVVDEDIASIDQLKKLPGIISIHTLDNQIEVISKSPQESLQDILFILANNQVRIKNIVLSDVNLENVFLQLTGKSLRD</sequence>
<gene>
    <name evidence="4" type="ORF">F8154_11410</name>
</gene>
<dbReference type="EMBL" id="WBZC01000046">
    <property type="protein sequence ID" value="KAB3532748.1"/>
    <property type="molecule type" value="Genomic_DNA"/>
</dbReference>
<accession>A0A6I0F792</accession>
<evidence type="ECO:0000313" key="4">
    <source>
        <dbReference type="EMBL" id="KAB3532748.1"/>
    </source>
</evidence>
<dbReference type="AlphaFoldDB" id="A0A6I0F792"/>
<dbReference type="InterPro" id="IPR017871">
    <property type="entry name" value="ABC_transporter-like_CS"/>
</dbReference>
<dbReference type="InterPro" id="IPR003593">
    <property type="entry name" value="AAA+_ATPase"/>
</dbReference>
<dbReference type="PANTHER" id="PTHR43582:SF2">
    <property type="entry name" value="LINEARMYCIN RESISTANCE ATP-BINDING PROTEIN LNRL"/>
    <property type="match status" value="1"/>
</dbReference>
<dbReference type="OrthoDB" id="9804819at2"/>
<dbReference type="SMART" id="SM00382">
    <property type="entry name" value="AAA"/>
    <property type="match status" value="1"/>
</dbReference>
<keyword evidence="5" id="KW-1185">Reference proteome</keyword>
<dbReference type="InterPro" id="IPR027417">
    <property type="entry name" value="P-loop_NTPase"/>
</dbReference>
<feature type="domain" description="ABC transporter" evidence="3">
    <location>
        <begin position="4"/>
        <end position="234"/>
    </location>
</feature>
<dbReference type="InterPro" id="IPR003439">
    <property type="entry name" value="ABC_transporter-like_ATP-bd"/>
</dbReference>
<dbReference type="SUPFAM" id="SSF52540">
    <property type="entry name" value="P-loop containing nucleoside triphosphate hydrolases"/>
    <property type="match status" value="1"/>
</dbReference>
<dbReference type="PANTHER" id="PTHR43582">
    <property type="entry name" value="LINEARMYCIN RESISTANCE ATP-BINDING PROTEIN LNRL"/>
    <property type="match status" value="1"/>
</dbReference>
<evidence type="ECO:0000313" key="5">
    <source>
        <dbReference type="Proteomes" id="UP000432715"/>
    </source>
</evidence>
<keyword evidence="2 4" id="KW-0067">ATP-binding</keyword>
<dbReference type="GO" id="GO:0016887">
    <property type="term" value="F:ATP hydrolysis activity"/>
    <property type="evidence" value="ECO:0007669"/>
    <property type="project" value="InterPro"/>
</dbReference>
<evidence type="ECO:0000256" key="1">
    <source>
        <dbReference type="ARBA" id="ARBA00022741"/>
    </source>
</evidence>
<dbReference type="PROSITE" id="PS50893">
    <property type="entry name" value="ABC_TRANSPORTER_2"/>
    <property type="match status" value="1"/>
</dbReference>
<dbReference type="Gene3D" id="3.40.50.300">
    <property type="entry name" value="P-loop containing nucleotide triphosphate hydrolases"/>
    <property type="match status" value="1"/>
</dbReference>
<dbReference type="Proteomes" id="UP000432715">
    <property type="component" value="Unassembled WGS sequence"/>
</dbReference>